<gene>
    <name evidence="3" type="ORF">CTRG_06207</name>
</gene>
<dbReference type="AlphaFoldDB" id="C5MJG4"/>
<dbReference type="VEuPathDB" id="FungiDB:CTRG_06207"/>
<reference evidence="3 4" key="1">
    <citation type="journal article" date="2009" name="Nature">
        <title>Evolution of pathogenicity and sexual reproduction in eight Candida genomes.</title>
        <authorList>
            <person name="Butler G."/>
            <person name="Rasmussen M.D."/>
            <person name="Lin M.F."/>
            <person name="Santos M.A."/>
            <person name="Sakthikumar S."/>
            <person name="Munro C.A."/>
            <person name="Rheinbay E."/>
            <person name="Grabherr M."/>
            <person name="Forche A."/>
            <person name="Reedy J.L."/>
            <person name="Agrafioti I."/>
            <person name="Arnaud M.B."/>
            <person name="Bates S."/>
            <person name="Brown A.J."/>
            <person name="Brunke S."/>
            <person name="Costanzo M.C."/>
            <person name="Fitzpatrick D.A."/>
            <person name="de Groot P.W."/>
            <person name="Harris D."/>
            <person name="Hoyer L.L."/>
            <person name="Hube B."/>
            <person name="Klis F.M."/>
            <person name="Kodira C."/>
            <person name="Lennard N."/>
            <person name="Logue M.E."/>
            <person name="Martin R."/>
            <person name="Neiman A.M."/>
            <person name="Nikolaou E."/>
            <person name="Quail M.A."/>
            <person name="Quinn J."/>
            <person name="Santos M.C."/>
            <person name="Schmitzberger F.F."/>
            <person name="Sherlock G."/>
            <person name="Shah P."/>
            <person name="Silverstein K.A."/>
            <person name="Skrzypek M.S."/>
            <person name="Soll D."/>
            <person name="Staggs R."/>
            <person name="Stansfield I."/>
            <person name="Stumpf M.P."/>
            <person name="Sudbery P.E."/>
            <person name="Srikantha T."/>
            <person name="Zeng Q."/>
            <person name="Berman J."/>
            <person name="Berriman M."/>
            <person name="Heitman J."/>
            <person name="Gow N.A."/>
            <person name="Lorenz M.C."/>
            <person name="Birren B.W."/>
            <person name="Kellis M."/>
            <person name="Cuomo C.A."/>
        </authorList>
    </citation>
    <scope>NUCLEOTIDE SEQUENCE [LARGE SCALE GENOMIC DNA]</scope>
    <source>
        <strain evidence="4">ATCC MYA-3404 / T1</strain>
    </source>
</reference>
<keyword evidence="4" id="KW-1185">Reference proteome</keyword>
<sequence length="134" mass="15250">MYFFLYIITQLFIMIANSTQISNRMFRSQRIIMLSILAAFLMLLGITGFSGHHNSVMESMKTASNSASDKISEFYKGSNYKVDESNKEDAKADADKLAQLDANKQEEAKEQKEAKEKENLQDEQIQHEDSQVIG</sequence>
<accession>C5MJG4</accession>
<evidence type="ECO:0000313" key="4">
    <source>
        <dbReference type="Proteomes" id="UP000002037"/>
    </source>
</evidence>
<organism evidence="3 4">
    <name type="scientific">Candida tropicalis (strain ATCC MYA-3404 / T1)</name>
    <name type="common">Yeast</name>
    <dbReference type="NCBI Taxonomy" id="294747"/>
    <lineage>
        <taxon>Eukaryota</taxon>
        <taxon>Fungi</taxon>
        <taxon>Dikarya</taxon>
        <taxon>Ascomycota</taxon>
        <taxon>Saccharomycotina</taxon>
        <taxon>Pichiomycetes</taxon>
        <taxon>Debaryomycetaceae</taxon>
        <taxon>Candida/Lodderomyces clade</taxon>
        <taxon>Candida</taxon>
    </lineage>
</organism>
<evidence type="ECO:0000256" key="1">
    <source>
        <dbReference type="SAM" id="MobiDB-lite"/>
    </source>
</evidence>
<dbReference type="eggNOG" id="ENOG502TD76">
    <property type="taxonomic scope" value="Eukaryota"/>
</dbReference>
<dbReference type="RefSeq" id="XP_002546729.1">
    <property type="nucleotide sequence ID" value="XM_002546683.1"/>
</dbReference>
<dbReference type="Proteomes" id="UP000002037">
    <property type="component" value="Unassembled WGS sequence"/>
</dbReference>
<protein>
    <submittedName>
        <fullName evidence="3">Uncharacterized protein</fullName>
    </submittedName>
</protein>
<dbReference type="GeneID" id="8300068"/>
<keyword evidence="2" id="KW-1133">Transmembrane helix</keyword>
<feature type="region of interest" description="Disordered" evidence="1">
    <location>
        <begin position="83"/>
        <end position="134"/>
    </location>
</feature>
<dbReference type="KEGG" id="ctp:CTRG_06207"/>
<dbReference type="EMBL" id="GG692406">
    <property type="protein sequence ID" value="EER30167.1"/>
    <property type="molecule type" value="Genomic_DNA"/>
</dbReference>
<dbReference type="OrthoDB" id="4024724at2759"/>
<keyword evidence="2" id="KW-0472">Membrane</keyword>
<evidence type="ECO:0000256" key="2">
    <source>
        <dbReference type="SAM" id="Phobius"/>
    </source>
</evidence>
<feature type="transmembrane region" description="Helical" evidence="2">
    <location>
        <begin position="28"/>
        <end position="51"/>
    </location>
</feature>
<evidence type="ECO:0000313" key="3">
    <source>
        <dbReference type="EMBL" id="EER30167.1"/>
    </source>
</evidence>
<proteinExistence type="predicted"/>
<keyword evidence="2" id="KW-0812">Transmembrane</keyword>
<name>C5MJG4_CANTT</name>